<evidence type="ECO:0000313" key="1">
    <source>
        <dbReference type="EMBL" id="PUZ22696.1"/>
    </source>
</evidence>
<sequence>MIKQLLRLFWQRTPNTEVTTQRTFPHLVKQRILQHYLQEHDIHTLLEINTFPDDTQAGHPSEDRFIAAEISENLYVAPNKRPLGRATVELLWGASRKVLNQLDQHIQQPVICWLDGHYNTLHEKICPIFEQLEVFFTTAGRHIFLINNAARFNGQDGWPALEAVVAFLKNKDCRYHISVQDNVIVAAVNEV</sequence>
<dbReference type="AlphaFoldDB" id="A0A2T7BC81"/>
<dbReference type="OrthoDB" id="5329963at2"/>
<accession>A0A2T7BC81</accession>
<reference evidence="1 2" key="1">
    <citation type="submission" date="2018-04" db="EMBL/GenBank/DDBJ databases">
        <title>Chitinophaga fuyangensis sp. nov., isolated from soil in a chemical factory.</title>
        <authorList>
            <person name="Chen K."/>
        </authorList>
    </citation>
    <scope>NUCLEOTIDE SEQUENCE [LARGE SCALE GENOMIC DNA]</scope>
    <source>
        <strain evidence="1 2">LY-1</strain>
    </source>
</reference>
<dbReference type="Proteomes" id="UP000244450">
    <property type="component" value="Unassembled WGS sequence"/>
</dbReference>
<organism evidence="1 2">
    <name type="scientific">Chitinophaga parva</name>
    <dbReference type="NCBI Taxonomy" id="2169414"/>
    <lineage>
        <taxon>Bacteria</taxon>
        <taxon>Pseudomonadati</taxon>
        <taxon>Bacteroidota</taxon>
        <taxon>Chitinophagia</taxon>
        <taxon>Chitinophagales</taxon>
        <taxon>Chitinophagaceae</taxon>
        <taxon>Chitinophaga</taxon>
    </lineage>
</organism>
<dbReference type="EMBL" id="QCYK01000003">
    <property type="protein sequence ID" value="PUZ22696.1"/>
    <property type="molecule type" value="Genomic_DNA"/>
</dbReference>
<gene>
    <name evidence="1" type="ORF">DCC81_19885</name>
</gene>
<proteinExistence type="predicted"/>
<keyword evidence="2" id="KW-1185">Reference proteome</keyword>
<protein>
    <submittedName>
        <fullName evidence="1">Uncharacterized protein</fullName>
    </submittedName>
</protein>
<evidence type="ECO:0000313" key="2">
    <source>
        <dbReference type="Proteomes" id="UP000244450"/>
    </source>
</evidence>
<comment type="caution">
    <text evidence="1">The sequence shown here is derived from an EMBL/GenBank/DDBJ whole genome shotgun (WGS) entry which is preliminary data.</text>
</comment>
<dbReference type="RefSeq" id="WP_108688441.1">
    <property type="nucleotide sequence ID" value="NZ_QCYK01000003.1"/>
</dbReference>
<name>A0A2T7BC81_9BACT</name>